<feature type="transmembrane region" description="Helical" evidence="2">
    <location>
        <begin position="135"/>
        <end position="153"/>
    </location>
</feature>
<name>A0ABD5QMU9_9EURY</name>
<evidence type="ECO:0000313" key="3">
    <source>
        <dbReference type="EMBL" id="MFC5133406.1"/>
    </source>
</evidence>
<feature type="compositionally biased region" description="Basic and acidic residues" evidence="1">
    <location>
        <begin position="196"/>
        <end position="211"/>
    </location>
</feature>
<evidence type="ECO:0000313" key="4">
    <source>
        <dbReference type="Proteomes" id="UP001596145"/>
    </source>
</evidence>
<dbReference type="EMBL" id="JBHSKV010000001">
    <property type="protein sequence ID" value="MFC5133406.1"/>
    <property type="molecule type" value="Genomic_DNA"/>
</dbReference>
<feature type="compositionally biased region" description="Basic and acidic residues" evidence="1">
    <location>
        <begin position="1"/>
        <end position="23"/>
    </location>
</feature>
<gene>
    <name evidence="3" type="ORF">ACFPJA_01500</name>
</gene>
<evidence type="ECO:0000256" key="2">
    <source>
        <dbReference type="SAM" id="Phobius"/>
    </source>
</evidence>
<reference evidence="3 4" key="1">
    <citation type="journal article" date="2019" name="Int. J. Syst. Evol. Microbiol.">
        <title>The Global Catalogue of Microorganisms (GCM) 10K type strain sequencing project: providing services to taxonomists for standard genome sequencing and annotation.</title>
        <authorList>
            <consortium name="The Broad Institute Genomics Platform"/>
            <consortium name="The Broad Institute Genome Sequencing Center for Infectious Disease"/>
            <person name="Wu L."/>
            <person name="Ma J."/>
        </authorList>
    </citation>
    <scope>NUCLEOTIDE SEQUENCE [LARGE SCALE GENOMIC DNA]</scope>
    <source>
        <strain evidence="3 4">CGMCC 1.16026</strain>
    </source>
</reference>
<feature type="transmembrane region" description="Helical" evidence="2">
    <location>
        <begin position="100"/>
        <end position="123"/>
    </location>
</feature>
<dbReference type="RefSeq" id="WP_203227795.1">
    <property type="nucleotide sequence ID" value="NZ_JBHSKV010000001.1"/>
</dbReference>
<keyword evidence="4" id="KW-1185">Reference proteome</keyword>
<protein>
    <submittedName>
        <fullName evidence="3">Uncharacterized protein</fullName>
    </submittedName>
</protein>
<feature type="region of interest" description="Disordered" evidence="1">
    <location>
        <begin position="1"/>
        <end position="53"/>
    </location>
</feature>
<keyword evidence="2" id="KW-0472">Membrane</keyword>
<feature type="region of interest" description="Disordered" evidence="1">
    <location>
        <begin position="196"/>
        <end position="239"/>
    </location>
</feature>
<keyword evidence="2" id="KW-1133">Transmembrane helix</keyword>
<proteinExistence type="predicted"/>
<feature type="transmembrane region" description="Helical" evidence="2">
    <location>
        <begin position="67"/>
        <end position="88"/>
    </location>
</feature>
<accession>A0ABD5QMU9</accession>
<keyword evidence="2" id="KW-0812">Transmembrane</keyword>
<dbReference type="AlphaFoldDB" id="A0ABD5QMU9"/>
<feature type="transmembrane region" description="Helical" evidence="2">
    <location>
        <begin position="165"/>
        <end position="182"/>
    </location>
</feature>
<sequence>MAERTDTRSGGEGRTVDEGRVDDGDGSGSTSVPDATSATGDGPADGDGSDDDARVEWRDRTWYRSKLGLVIVAVDLLATAILAWTSVTPGIDVTAGSGRIVAPAVLVFSLLGALGFVFTALIDDFDASVGDLLRYNFRLPAALPLGVGIFLLSDVVLGEAAADDTLVLGAVFLAGIYVNLAYKRLGALARRLLPGDDIERGSDGSEGKNDGGDDGGDDGTDDGNDDRTVPEREDARTAE</sequence>
<evidence type="ECO:0000256" key="1">
    <source>
        <dbReference type="SAM" id="MobiDB-lite"/>
    </source>
</evidence>
<comment type="caution">
    <text evidence="3">The sequence shown here is derived from an EMBL/GenBank/DDBJ whole genome shotgun (WGS) entry which is preliminary data.</text>
</comment>
<feature type="compositionally biased region" description="Basic and acidic residues" evidence="1">
    <location>
        <begin position="225"/>
        <end position="239"/>
    </location>
</feature>
<dbReference type="Proteomes" id="UP001596145">
    <property type="component" value="Unassembled WGS sequence"/>
</dbReference>
<organism evidence="3 4">
    <name type="scientific">Halorubrum glutamatedens</name>
    <dbReference type="NCBI Taxonomy" id="2707018"/>
    <lineage>
        <taxon>Archaea</taxon>
        <taxon>Methanobacteriati</taxon>
        <taxon>Methanobacteriota</taxon>
        <taxon>Stenosarchaea group</taxon>
        <taxon>Halobacteria</taxon>
        <taxon>Halobacteriales</taxon>
        <taxon>Haloferacaceae</taxon>
        <taxon>Halorubrum</taxon>
    </lineage>
</organism>
<feature type="compositionally biased region" description="Acidic residues" evidence="1">
    <location>
        <begin position="212"/>
        <end position="224"/>
    </location>
</feature>